<proteinExistence type="predicted"/>
<evidence type="ECO:0000256" key="3">
    <source>
        <dbReference type="SAM" id="MobiDB-lite"/>
    </source>
</evidence>
<keyword evidence="1" id="KW-0677">Repeat</keyword>
<dbReference type="PANTHER" id="PTHR14027">
    <property type="entry name" value="RNA POLYMERASE-ASSOCIATED PROTEIN CTR9"/>
    <property type="match status" value="1"/>
</dbReference>
<keyword evidence="2" id="KW-0802">TPR repeat</keyword>
<dbReference type="EMBL" id="JARBDR010000921">
    <property type="protein sequence ID" value="KAJ8299401.1"/>
    <property type="molecule type" value="Genomic_DNA"/>
</dbReference>
<feature type="compositionally biased region" description="Basic residues" evidence="3">
    <location>
        <begin position="250"/>
        <end position="260"/>
    </location>
</feature>
<comment type="caution">
    <text evidence="4">The sequence shown here is derived from an EMBL/GenBank/DDBJ whole genome shotgun (WGS) entry which is preliminary data.</text>
</comment>
<evidence type="ECO:0000313" key="5">
    <source>
        <dbReference type="Proteomes" id="UP001217089"/>
    </source>
</evidence>
<organism evidence="4 5">
    <name type="scientific">Tegillarca granosa</name>
    <name type="common">Malaysian cockle</name>
    <name type="synonym">Anadara granosa</name>
    <dbReference type="NCBI Taxonomy" id="220873"/>
    <lineage>
        <taxon>Eukaryota</taxon>
        <taxon>Metazoa</taxon>
        <taxon>Spiralia</taxon>
        <taxon>Lophotrochozoa</taxon>
        <taxon>Mollusca</taxon>
        <taxon>Bivalvia</taxon>
        <taxon>Autobranchia</taxon>
        <taxon>Pteriomorphia</taxon>
        <taxon>Arcoida</taxon>
        <taxon>Arcoidea</taxon>
        <taxon>Arcidae</taxon>
        <taxon>Tegillarca</taxon>
    </lineage>
</organism>
<dbReference type="Proteomes" id="UP001217089">
    <property type="component" value="Unassembled WGS sequence"/>
</dbReference>
<protein>
    <submittedName>
        <fullName evidence="4">Uncharacterized protein</fullName>
    </submittedName>
</protein>
<dbReference type="InterPro" id="IPR031101">
    <property type="entry name" value="Ctr9"/>
</dbReference>
<feature type="region of interest" description="Disordered" evidence="3">
    <location>
        <begin position="196"/>
        <end position="266"/>
    </location>
</feature>
<evidence type="ECO:0000256" key="1">
    <source>
        <dbReference type="ARBA" id="ARBA00022737"/>
    </source>
</evidence>
<dbReference type="PANTHER" id="PTHR14027:SF2">
    <property type="entry name" value="RNA POLYMERASE-ASSOCIATED PROTEIN CTR9 HOMOLOG"/>
    <property type="match status" value="1"/>
</dbReference>
<keyword evidence="5" id="KW-1185">Reference proteome</keyword>
<reference evidence="4 5" key="1">
    <citation type="submission" date="2022-12" db="EMBL/GenBank/DDBJ databases">
        <title>Chromosome-level genome of Tegillarca granosa.</title>
        <authorList>
            <person name="Kim J."/>
        </authorList>
    </citation>
    <scope>NUCLEOTIDE SEQUENCE [LARGE SCALE GENOMIC DNA]</scope>
    <source>
        <strain evidence="4">Teg-2019</strain>
        <tissue evidence="4">Adductor muscle</tissue>
    </source>
</reference>
<evidence type="ECO:0000256" key="2">
    <source>
        <dbReference type="ARBA" id="ARBA00022803"/>
    </source>
</evidence>
<evidence type="ECO:0000313" key="4">
    <source>
        <dbReference type="EMBL" id="KAJ8299401.1"/>
    </source>
</evidence>
<accession>A0ABQ9E4P4</accession>
<name>A0ABQ9E4P4_TEGGR</name>
<gene>
    <name evidence="4" type="ORF">KUTeg_023461</name>
</gene>
<sequence length="266" mass="30490">MDYPGCVLAHKGCINEARDVFAQVREATADFCDVWLNIAHIYYENCLKKFFKYNNTEVMKLATSILKDEKSNLKTVLSAVRDLELAHSTEFCKGSGTVTNLSYLSQHGDRMKFDLAQAAAEASNVGHAQYHVARARKIDEAERELRKRQEEDREAIRQKHLEDQLAKQKLKEDIDKKLMEQRAKFVEKAKKISLEPVMEDRPRKSGGGKRSKKRDDGEILSDESEDDMPRKKKKKRGGSGSEGEGDEAPRRKKKGGRKRYMMMPYS</sequence>